<dbReference type="AlphaFoldDB" id="A0A0G2J942"/>
<dbReference type="OrthoDB" id="2985014at2759"/>
<sequence length="137" mass="14827">MNLANALTGGFAKNITINLGNQMMFLSIAVLEIPSNLIFQRIAAQLFAFGLVPLLKIFIVNRNGFLVLRSILGLCEVGYIPGGIYTLSTWYTKPELAKRAAIFFFGMFGGDTISPLLGAGLLKLDGNKVFLGGNGYF</sequence>
<protein>
    <recommendedName>
        <fullName evidence="9">Major facilitator superfamily (MFS) profile domain-containing protein</fullName>
    </recommendedName>
</protein>
<dbReference type="PANTHER" id="PTHR43791:SF32">
    <property type="entry name" value="MAJOR FACILITATOR SUPERFAMILY (MFS) PROFILE DOMAIN-CONTAINING PROTEIN"/>
    <property type="match status" value="1"/>
</dbReference>
<evidence type="ECO:0000256" key="6">
    <source>
        <dbReference type="SAM" id="Phobius"/>
    </source>
</evidence>
<comment type="subcellular location">
    <subcellularLocation>
        <location evidence="1">Membrane</location>
        <topology evidence="1">Multi-pass membrane protein</topology>
    </subcellularLocation>
</comment>
<accession>A0A0G2J942</accession>
<feature type="transmembrane region" description="Helical" evidence="6">
    <location>
        <begin position="100"/>
        <end position="122"/>
    </location>
</feature>
<evidence type="ECO:0000256" key="4">
    <source>
        <dbReference type="ARBA" id="ARBA00022989"/>
    </source>
</evidence>
<gene>
    <name evidence="7" type="ORF">EMCG_02327</name>
</gene>
<reference evidence="8" key="1">
    <citation type="journal article" date="2015" name="PLoS Genet.">
        <title>The dynamic genome and transcriptome of the human fungal pathogen Blastomyces and close relative Emmonsia.</title>
        <authorList>
            <person name="Munoz J.F."/>
            <person name="Gauthier G.M."/>
            <person name="Desjardins C.A."/>
            <person name="Gallo J.E."/>
            <person name="Holder J."/>
            <person name="Sullivan T.D."/>
            <person name="Marty A.J."/>
            <person name="Carmen J.C."/>
            <person name="Chen Z."/>
            <person name="Ding L."/>
            <person name="Gujja S."/>
            <person name="Magrini V."/>
            <person name="Misas E."/>
            <person name="Mitreva M."/>
            <person name="Priest M."/>
            <person name="Saif S."/>
            <person name="Whiston E.A."/>
            <person name="Young S."/>
            <person name="Zeng Q."/>
            <person name="Goldman W.E."/>
            <person name="Mardis E.R."/>
            <person name="Taylor J.W."/>
            <person name="McEwen J.G."/>
            <person name="Clay O.K."/>
            <person name="Klein B.S."/>
            <person name="Cuomo C.A."/>
        </authorList>
    </citation>
    <scope>NUCLEOTIDE SEQUENCE [LARGE SCALE GENOMIC DNA]</scope>
    <source>
        <strain evidence="8">UAMH 3008</strain>
    </source>
</reference>
<dbReference type="Proteomes" id="UP000034164">
    <property type="component" value="Unassembled WGS sequence"/>
</dbReference>
<keyword evidence="5 6" id="KW-0472">Membrane</keyword>
<evidence type="ECO:0000256" key="3">
    <source>
        <dbReference type="ARBA" id="ARBA00022692"/>
    </source>
</evidence>
<comment type="caution">
    <text evidence="7">The sequence shown here is derived from an EMBL/GenBank/DDBJ whole genome shotgun (WGS) entry which is preliminary data.</text>
</comment>
<evidence type="ECO:0000313" key="8">
    <source>
        <dbReference type="Proteomes" id="UP000034164"/>
    </source>
</evidence>
<organism evidence="7 8">
    <name type="scientific">[Emmonsia] crescens</name>
    <dbReference type="NCBI Taxonomy" id="73230"/>
    <lineage>
        <taxon>Eukaryota</taxon>
        <taxon>Fungi</taxon>
        <taxon>Dikarya</taxon>
        <taxon>Ascomycota</taxon>
        <taxon>Pezizomycotina</taxon>
        <taxon>Eurotiomycetes</taxon>
        <taxon>Eurotiomycetidae</taxon>
        <taxon>Onygenales</taxon>
        <taxon>Ajellomycetaceae</taxon>
        <taxon>Emergomyces</taxon>
    </lineage>
</organism>
<dbReference type="GO" id="GO:0016020">
    <property type="term" value="C:membrane"/>
    <property type="evidence" value="ECO:0007669"/>
    <property type="project" value="UniProtKB-SubCell"/>
</dbReference>
<dbReference type="PANTHER" id="PTHR43791">
    <property type="entry name" value="PERMEASE-RELATED"/>
    <property type="match status" value="1"/>
</dbReference>
<evidence type="ECO:0000256" key="5">
    <source>
        <dbReference type="ARBA" id="ARBA00023136"/>
    </source>
</evidence>
<dbReference type="Gene3D" id="1.20.1250.20">
    <property type="entry name" value="MFS general substrate transporter like domains"/>
    <property type="match status" value="1"/>
</dbReference>
<proteinExistence type="predicted"/>
<evidence type="ECO:0000256" key="2">
    <source>
        <dbReference type="ARBA" id="ARBA00022448"/>
    </source>
</evidence>
<keyword evidence="3 6" id="KW-0812">Transmembrane</keyword>
<evidence type="ECO:0008006" key="9">
    <source>
        <dbReference type="Google" id="ProtNLM"/>
    </source>
</evidence>
<evidence type="ECO:0000313" key="7">
    <source>
        <dbReference type="EMBL" id="KKZ63326.1"/>
    </source>
</evidence>
<dbReference type="SUPFAM" id="SSF103473">
    <property type="entry name" value="MFS general substrate transporter"/>
    <property type="match status" value="1"/>
</dbReference>
<dbReference type="EMBL" id="LCZI01000988">
    <property type="protein sequence ID" value="KKZ63326.1"/>
    <property type="molecule type" value="Genomic_DNA"/>
</dbReference>
<dbReference type="GO" id="GO:0022857">
    <property type="term" value="F:transmembrane transporter activity"/>
    <property type="evidence" value="ECO:0007669"/>
    <property type="project" value="TreeGrafter"/>
</dbReference>
<dbReference type="VEuPathDB" id="FungiDB:EMCG_02327"/>
<keyword evidence="2" id="KW-0813">Transport</keyword>
<feature type="transmembrane region" description="Helical" evidence="6">
    <location>
        <begin position="38"/>
        <end position="59"/>
    </location>
</feature>
<feature type="transmembrane region" description="Helical" evidence="6">
    <location>
        <begin position="66"/>
        <end position="88"/>
    </location>
</feature>
<evidence type="ECO:0000256" key="1">
    <source>
        <dbReference type="ARBA" id="ARBA00004141"/>
    </source>
</evidence>
<keyword evidence="4 6" id="KW-1133">Transmembrane helix</keyword>
<dbReference type="InterPro" id="IPR036259">
    <property type="entry name" value="MFS_trans_sf"/>
</dbReference>
<name>A0A0G2J942_9EURO</name>